<evidence type="ECO:0000256" key="1">
    <source>
        <dbReference type="ARBA" id="ARBA00022884"/>
    </source>
</evidence>
<dbReference type="InterPro" id="IPR035920">
    <property type="entry name" value="YhbY-like_sf"/>
</dbReference>
<dbReference type="KEGG" id="dar:Daro_0942"/>
<dbReference type="AlphaFoldDB" id="Q47HI3"/>
<evidence type="ECO:0000256" key="3">
    <source>
        <dbReference type="SAM" id="MobiDB-lite"/>
    </source>
</evidence>
<reference evidence="5" key="1">
    <citation type="submission" date="2005-08" db="EMBL/GenBank/DDBJ databases">
        <title>Complete sequence of Dechloromonas aromatica RCB.</title>
        <authorList>
            <person name="Salinero K.K."/>
            <person name="Copeland A."/>
            <person name="Lucas S."/>
            <person name="Lapidus A."/>
            <person name="Barry K."/>
            <person name="Detter J.C."/>
            <person name="Glavina T."/>
            <person name="Hammon N."/>
            <person name="Israni S."/>
            <person name="Pitluck S."/>
            <person name="Di Bartolo G."/>
            <person name="Trong S."/>
            <person name="Schmutz J."/>
            <person name="Larimer F."/>
            <person name="Land M."/>
            <person name="Ivanova N."/>
            <person name="Richardson P."/>
        </authorList>
    </citation>
    <scope>NUCLEOTIDE SEQUENCE</scope>
    <source>
        <strain evidence="5">RCB</strain>
    </source>
</reference>
<sequence>MLQLSSAQRSELRAQAHNLNPVVSIAENGLTEAVLKEIDLNLRAHQLIKIRVYGDSRENRIAFYEQICAQLDAAPVQHIGKLLVVFRPAPIEKAAAEAKKSQNSRRPASEPRKTKRAHQG</sequence>
<dbReference type="SMART" id="SM01103">
    <property type="entry name" value="CRS1_YhbY"/>
    <property type="match status" value="1"/>
</dbReference>
<dbReference type="HOGENOM" id="CLU_095994_0_2_4"/>
<feature type="region of interest" description="Disordered" evidence="3">
    <location>
        <begin position="95"/>
        <end position="120"/>
    </location>
</feature>
<organism evidence="5">
    <name type="scientific">Dechloromonas aromatica (strain RCB)</name>
    <dbReference type="NCBI Taxonomy" id="159087"/>
    <lineage>
        <taxon>Bacteria</taxon>
        <taxon>Pseudomonadati</taxon>
        <taxon>Pseudomonadota</taxon>
        <taxon>Betaproteobacteria</taxon>
        <taxon>Rhodocyclales</taxon>
        <taxon>Azonexaceae</taxon>
        <taxon>Dechloromonas</taxon>
    </lineage>
</organism>
<evidence type="ECO:0000259" key="4">
    <source>
        <dbReference type="PROSITE" id="PS51295"/>
    </source>
</evidence>
<dbReference type="Pfam" id="PF01985">
    <property type="entry name" value="CRS1_YhbY"/>
    <property type="match status" value="1"/>
</dbReference>
<keyword evidence="1 2" id="KW-0694">RNA-binding</keyword>
<dbReference type="eggNOG" id="COG1534">
    <property type="taxonomic scope" value="Bacteria"/>
</dbReference>
<dbReference type="PROSITE" id="PS51295">
    <property type="entry name" value="CRM"/>
    <property type="match status" value="1"/>
</dbReference>
<evidence type="ECO:0000313" key="5">
    <source>
        <dbReference type="EMBL" id="AAZ45698.1"/>
    </source>
</evidence>
<dbReference type="PANTHER" id="PTHR40065:SF3">
    <property type="entry name" value="RNA-BINDING PROTEIN YHBY"/>
    <property type="match status" value="1"/>
</dbReference>
<proteinExistence type="predicted"/>
<feature type="domain" description="CRM" evidence="4">
    <location>
        <begin position="2"/>
        <end position="98"/>
    </location>
</feature>
<name>Q47HI3_DECAR</name>
<dbReference type="SUPFAM" id="SSF75471">
    <property type="entry name" value="YhbY-like"/>
    <property type="match status" value="1"/>
</dbReference>
<dbReference type="InterPro" id="IPR001890">
    <property type="entry name" value="RNA-binding_CRM"/>
</dbReference>
<dbReference type="OrthoDB" id="9797519at2"/>
<dbReference type="InterPro" id="IPR051925">
    <property type="entry name" value="RNA-binding_domain"/>
</dbReference>
<dbReference type="GO" id="GO:0003723">
    <property type="term" value="F:RNA binding"/>
    <property type="evidence" value="ECO:0007669"/>
    <property type="project" value="UniProtKB-UniRule"/>
</dbReference>
<accession>Q47HI3</accession>
<protein>
    <recommendedName>
        <fullName evidence="4">CRM domain-containing protein</fullName>
    </recommendedName>
</protein>
<gene>
    <name evidence="5" type="ordered locus">Daro_0942</name>
</gene>
<dbReference type="PANTHER" id="PTHR40065">
    <property type="entry name" value="RNA-BINDING PROTEIN YHBY"/>
    <property type="match status" value="1"/>
</dbReference>
<dbReference type="STRING" id="159087.Daro_0942"/>
<dbReference type="EMBL" id="CP000089">
    <property type="protein sequence ID" value="AAZ45698.1"/>
    <property type="molecule type" value="Genomic_DNA"/>
</dbReference>
<evidence type="ECO:0000256" key="2">
    <source>
        <dbReference type="PROSITE-ProRule" id="PRU00626"/>
    </source>
</evidence>
<dbReference type="Gene3D" id="3.30.110.60">
    <property type="entry name" value="YhbY-like"/>
    <property type="match status" value="1"/>
</dbReference>